<gene>
    <name evidence="2" type="ORF">S01H1_03576</name>
</gene>
<dbReference type="PANTHER" id="PTHR42924">
    <property type="entry name" value="EXONUCLEASE"/>
    <property type="match status" value="1"/>
</dbReference>
<evidence type="ECO:0000259" key="1">
    <source>
        <dbReference type="SMART" id="SM00481"/>
    </source>
</evidence>
<dbReference type="SUPFAM" id="SSF89550">
    <property type="entry name" value="PHP domain-like"/>
    <property type="match status" value="1"/>
</dbReference>
<dbReference type="PANTHER" id="PTHR42924:SF3">
    <property type="entry name" value="POLYMERASE_HISTIDINOL PHOSPHATASE N-TERMINAL DOMAIN-CONTAINING PROTEIN"/>
    <property type="match status" value="1"/>
</dbReference>
<sequence length="277" mass="30666">MEWRRIDLHVHTPASTDYQEPDATYLGILRKAETEGLDVIAFTDHNTVAGYAAMLQEVSDLERWEAAGHLRPQDKARLVEYRRLGQSILVLPGFELTATLGFHILAIFDQDTSIRALEHVLLTLRVPIESLDSGATEIGATCDVLTAYRVMAEAGALVIAAHANSSHGVALVGLGFGGQTKIAYTQDPNLHALEVTDLESKRRRKTASFFSGAKPEYPRRMHCIQGSDAHRIQGIPGSRQNLGVGERATEVLLQEVSFRALKELFLSNDFSRTRPHR</sequence>
<dbReference type="InterPro" id="IPR052018">
    <property type="entry name" value="PHP_domain"/>
</dbReference>
<dbReference type="GO" id="GO:0035312">
    <property type="term" value="F:5'-3' DNA exonuclease activity"/>
    <property type="evidence" value="ECO:0007669"/>
    <property type="project" value="TreeGrafter"/>
</dbReference>
<evidence type="ECO:0000313" key="2">
    <source>
        <dbReference type="EMBL" id="GAF78589.1"/>
    </source>
</evidence>
<dbReference type="AlphaFoldDB" id="X0SC40"/>
<protein>
    <recommendedName>
        <fullName evidence="1">Polymerase/histidinol phosphatase N-terminal domain-containing protein</fullName>
    </recommendedName>
</protein>
<comment type="caution">
    <text evidence="2">The sequence shown here is derived from an EMBL/GenBank/DDBJ whole genome shotgun (WGS) entry which is preliminary data.</text>
</comment>
<feature type="domain" description="Polymerase/histidinol phosphatase N-terminal" evidence="1">
    <location>
        <begin position="6"/>
        <end position="100"/>
    </location>
</feature>
<dbReference type="EMBL" id="BARS01001938">
    <property type="protein sequence ID" value="GAF78589.1"/>
    <property type="molecule type" value="Genomic_DNA"/>
</dbReference>
<organism evidence="2">
    <name type="scientific">marine sediment metagenome</name>
    <dbReference type="NCBI Taxonomy" id="412755"/>
    <lineage>
        <taxon>unclassified sequences</taxon>
        <taxon>metagenomes</taxon>
        <taxon>ecological metagenomes</taxon>
    </lineage>
</organism>
<dbReference type="Gene3D" id="3.20.20.140">
    <property type="entry name" value="Metal-dependent hydrolases"/>
    <property type="match status" value="1"/>
</dbReference>
<dbReference type="SMART" id="SM00481">
    <property type="entry name" value="POLIIIAc"/>
    <property type="match status" value="1"/>
</dbReference>
<dbReference type="InterPro" id="IPR003141">
    <property type="entry name" value="Pol/His_phosphatase_N"/>
</dbReference>
<dbReference type="InterPro" id="IPR016195">
    <property type="entry name" value="Pol/histidinol_Pase-like"/>
</dbReference>
<name>X0SC40_9ZZZZ</name>
<dbReference type="GO" id="GO:0004534">
    <property type="term" value="F:5'-3' RNA exonuclease activity"/>
    <property type="evidence" value="ECO:0007669"/>
    <property type="project" value="TreeGrafter"/>
</dbReference>
<proteinExistence type="predicted"/>
<feature type="non-terminal residue" evidence="2">
    <location>
        <position position="277"/>
    </location>
</feature>
<reference evidence="2" key="1">
    <citation type="journal article" date="2014" name="Front. Microbiol.">
        <title>High frequency of phylogenetically diverse reductive dehalogenase-homologous genes in deep subseafloor sedimentary metagenomes.</title>
        <authorList>
            <person name="Kawai M."/>
            <person name="Futagami T."/>
            <person name="Toyoda A."/>
            <person name="Takaki Y."/>
            <person name="Nishi S."/>
            <person name="Hori S."/>
            <person name="Arai W."/>
            <person name="Tsubouchi T."/>
            <person name="Morono Y."/>
            <person name="Uchiyama I."/>
            <person name="Ito T."/>
            <person name="Fujiyama A."/>
            <person name="Inagaki F."/>
            <person name="Takami H."/>
        </authorList>
    </citation>
    <scope>NUCLEOTIDE SEQUENCE</scope>
    <source>
        <strain evidence="2">Expedition CK06-06</strain>
    </source>
</reference>
<accession>X0SC40</accession>